<dbReference type="AlphaFoldDB" id="A0A8X6MQP4"/>
<name>A0A8X6MQP4_NEPPI</name>
<proteinExistence type="predicted"/>
<protein>
    <submittedName>
        <fullName evidence="1">Uncharacterized protein</fullName>
    </submittedName>
</protein>
<keyword evidence="2" id="KW-1185">Reference proteome</keyword>
<gene>
    <name evidence="1" type="ORF">NPIL_160701</name>
</gene>
<dbReference type="Proteomes" id="UP000887013">
    <property type="component" value="Unassembled WGS sequence"/>
</dbReference>
<sequence>MTHVVIVIEIPHESGPIHAKIKKIRKALLDVREVKRENEKICMLVKSQAPREIQKLQEERKKTLYNKREKKYLQAERSLSADQMNQFEKRTATEA</sequence>
<dbReference type="EMBL" id="BMAW01095922">
    <property type="protein sequence ID" value="GFS72594.1"/>
    <property type="molecule type" value="Genomic_DNA"/>
</dbReference>
<comment type="caution">
    <text evidence="1">The sequence shown here is derived from an EMBL/GenBank/DDBJ whole genome shotgun (WGS) entry which is preliminary data.</text>
</comment>
<reference evidence="1" key="1">
    <citation type="submission" date="2020-08" db="EMBL/GenBank/DDBJ databases">
        <title>Multicomponent nature underlies the extraordinary mechanical properties of spider dragline silk.</title>
        <authorList>
            <person name="Kono N."/>
            <person name="Nakamura H."/>
            <person name="Mori M."/>
            <person name="Yoshida Y."/>
            <person name="Ohtoshi R."/>
            <person name="Malay A.D."/>
            <person name="Moran D.A.P."/>
            <person name="Tomita M."/>
            <person name="Numata K."/>
            <person name="Arakawa K."/>
        </authorList>
    </citation>
    <scope>NUCLEOTIDE SEQUENCE</scope>
</reference>
<evidence type="ECO:0000313" key="2">
    <source>
        <dbReference type="Proteomes" id="UP000887013"/>
    </source>
</evidence>
<organism evidence="1 2">
    <name type="scientific">Nephila pilipes</name>
    <name type="common">Giant wood spider</name>
    <name type="synonym">Nephila maculata</name>
    <dbReference type="NCBI Taxonomy" id="299642"/>
    <lineage>
        <taxon>Eukaryota</taxon>
        <taxon>Metazoa</taxon>
        <taxon>Ecdysozoa</taxon>
        <taxon>Arthropoda</taxon>
        <taxon>Chelicerata</taxon>
        <taxon>Arachnida</taxon>
        <taxon>Araneae</taxon>
        <taxon>Araneomorphae</taxon>
        <taxon>Entelegynae</taxon>
        <taxon>Araneoidea</taxon>
        <taxon>Nephilidae</taxon>
        <taxon>Nephila</taxon>
    </lineage>
</organism>
<evidence type="ECO:0000313" key="1">
    <source>
        <dbReference type="EMBL" id="GFS72594.1"/>
    </source>
</evidence>
<accession>A0A8X6MQP4</accession>